<dbReference type="Gramene" id="TraesCS2A02G061200.1">
    <property type="protein sequence ID" value="TraesCS2A02G061200.1"/>
    <property type="gene ID" value="TraesCS2A02G061200"/>
</dbReference>
<dbReference type="InterPro" id="IPR033734">
    <property type="entry name" value="Jacalin-like_lectin_dom_plant"/>
</dbReference>
<keyword evidence="3 5" id="KW-0964">Secreted</keyword>
<organism evidence="7">
    <name type="scientific">Triticum aestivum</name>
    <name type="common">Wheat</name>
    <dbReference type="NCBI Taxonomy" id="4565"/>
    <lineage>
        <taxon>Eukaryota</taxon>
        <taxon>Viridiplantae</taxon>
        <taxon>Streptophyta</taxon>
        <taxon>Embryophyta</taxon>
        <taxon>Tracheophyta</taxon>
        <taxon>Spermatophyta</taxon>
        <taxon>Magnoliopsida</taxon>
        <taxon>Liliopsida</taxon>
        <taxon>Poales</taxon>
        <taxon>Poaceae</taxon>
        <taxon>BOP clade</taxon>
        <taxon>Pooideae</taxon>
        <taxon>Triticodae</taxon>
        <taxon>Triticeae</taxon>
        <taxon>Triticinae</taxon>
        <taxon>Triticum</taxon>
    </lineage>
</organism>
<dbReference type="Gene3D" id="2.100.10.30">
    <property type="entry name" value="Jacalin-like lectin domain"/>
    <property type="match status" value="1"/>
</dbReference>
<dbReference type="GO" id="GO:0030246">
    <property type="term" value="F:carbohydrate binding"/>
    <property type="evidence" value="ECO:0007669"/>
    <property type="project" value="UniProtKB-KW"/>
</dbReference>
<dbReference type="Proteomes" id="UP000019116">
    <property type="component" value="Chromosome 2A"/>
</dbReference>
<dbReference type="PROSITE" id="PS51752">
    <property type="entry name" value="JACALIN_LECTIN"/>
    <property type="match status" value="1"/>
</dbReference>
<sequence length="304" mass="33152">MAANPSNFKITRYFGPPYAENAKLDFNHLYLHQIFSGPNPNQEQIVAGNPTTRFGKTEVNNWPIYDGVGPNAKLVARAQGTHVNVSGWYTSFTMVFVVERFKGSTLQITGTTIEKDSEWAIVGRTGEFVMARGVIARKVQSIQDGERHELTIDAICRMKNQPIHTTLGPWGTQGTNKHDIQDKPARLYSVEIRYGSLIDAISFSYIDQSGQFRTAGRWGGGGGKETKIQLGPGEVVKEVSGTVDGGFVSSLKLVTDIRTYGPFGEKRGTSFSAPVPLNGHVVGFFGSSGAKRDLVNSIGVYTVS</sequence>
<dbReference type="Gramene" id="TraesPARA_EIv1.0_0450920.1">
    <property type="protein sequence ID" value="TraesPARA_EIv1.0_0450920.1.CDS"/>
    <property type="gene ID" value="TraesPARA_EIv1.0_0450920"/>
</dbReference>
<dbReference type="Gramene" id="TraesSYM2A03G00603140.1">
    <property type="protein sequence ID" value="TraesSYM2A03G00603140.1"/>
    <property type="gene ID" value="TraesSYM2A03G00603140"/>
</dbReference>
<reference evidence="7" key="1">
    <citation type="submission" date="2018-08" db="EMBL/GenBank/DDBJ databases">
        <authorList>
            <person name="Rossello M."/>
        </authorList>
    </citation>
    <scope>NUCLEOTIDE SEQUENCE [LARGE SCALE GENOMIC DNA]</scope>
    <source>
        <strain evidence="7">cv. Chinese Spring</strain>
    </source>
</reference>
<dbReference type="Gramene" id="TraesCS2A03G0121100.1">
    <property type="protein sequence ID" value="TraesCS2A03G0121100.1.CDS"/>
    <property type="gene ID" value="TraesCS2A03G0121100"/>
</dbReference>
<dbReference type="Gramene" id="TraesJAG2A03G00594930.1">
    <property type="protein sequence ID" value="TraesJAG2A03G00594930.1"/>
    <property type="gene ID" value="TraesJAG2A03G00594930"/>
</dbReference>
<dbReference type="GO" id="GO:0048046">
    <property type="term" value="C:apoplast"/>
    <property type="evidence" value="ECO:0007669"/>
    <property type="project" value="UniProtKB-SubCell"/>
</dbReference>
<keyword evidence="4" id="KW-0430">Lectin</keyword>
<dbReference type="GO" id="GO:0009699">
    <property type="term" value="P:phenylpropanoid biosynthetic process"/>
    <property type="evidence" value="ECO:0007669"/>
    <property type="project" value="UniProtKB-ARBA"/>
</dbReference>
<dbReference type="Gramene" id="TraesARI2A03G00603950.1">
    <property type="protein sequence ID" value="TraesARI2A03G00603950.1"/>
    <property type="gene ID" value="TraesARI2A03G00603950"/>
</dbReference>
<dbReference type="EnsemblPlants" id="TraesCS2A02G061200.1">
    <property type="protein sequence ID" value="TraesCS2A02G061200.1"/>
    <property type="gene ID" value="TraesCS2A02G061200"/>
</dbReference>
<dbReference type="InterPro" id="IPR004265">
    <property type="entry name" value="Dirigent"/>
</dbReference>
<dbReference type="Gramene" id="TraesROB_scaffold_032515_01G000300.1">
    <property type="protein sequence ID" value="TraesROB_scaffold_032515_01G000300.1"/>
    <property type="gene ID" value="TraesROB_scaffold_032515_01G000300"/>
</dbReference>
<dbReference type="Gramene" id="TraesRN2A0100080900.1">
    <property type="protein sequence ID" value="TraesRN2A0100080900.1"/>
    <property type="gene ID" value="TraesRN2A0100080900"/>
</dbReference>
<comment type="similarity">
    <text evidence="1 5">Belongs to the plant dirigent protein family.</text>
</comment>
<reference evidence="7" key="2">
    <citation type="submission" date="2018-10" db="UniProtKB">
        <authorList>
            <consortium name="EnsemblPlants"/>
        </authorList>
    </citation>
    <scope>IDENTIFICATION</scope>
</reference>
<dbReference type="OrthoDB" id="583353at2759"/>
<evidence type="ECO:0000259" key="6">
    <source>
        <dbReference type="PROSITE" id="PS51752"/>
    </source>
</evidence>
<dbReference type="SUPFAM" id="SSF51101">
    <property type="entry name" value="Mannose-binding lectins"/>
    <property type="match status" value="1"/>
</dbReference>
<feature type="domain" description="Jacalin-type lectin" evidence="6">
    <location>
        <begin position="164"/>
        <end position="304"/>
    </location>
</feature>
<dbReference type="InterPro" id="IPR036404">
    <property type="entry name" value="Jacalin-like_lectin_dom_sf"/>
</dbReference>
<evidence type="ECO:0000313" key="7">
    <source>
        <dbReference type="EnsemblPlants" id="TraesCS2A02G061200.1"/>
    </source>
</evidence>
<dbReference type="Gramene" id="TraesWEE_scaffold_003819_01G001300.1">
    <property type="protein sequence ID" value="TraesWEE_scaffold_003819_01G001300.1"/>
    <property type="gene ID" value="TraesWEE_scaffold_003819_01G001300"/>
</dbReference>
<dbReference type="Gramene" id="TraesLAC2A03G00601070.1">
    <property type="protein sequence ID" value="TraesLAC2A03G00601070.1"/>
    <property type="gene ID" value="TraesLAC2A03G00601070"/>
</dbReference>
<dbReference type="Gene3D" id="2.40.480.10">
    <property type="entry name" value="Allene oxide cyclase-like"/>
    <property type="match status" value="1"/>
</dbReference>
<keyword evidence="8" id="KW-1185">Reference proteome</keyword>
<evidence type="ECO:0000256" key="5">
    <source>
        <dbReference type="RuleBase" id="RU363099"/>
    </source>
</evidence>
<name>A0A3B6AQX5_WHEAT</name>
<evidence type="ECO:0000256" key="1">
    <source>
        <dbReference type="ARBA" id="ARBA00010746"/>
    </source>
</evidence>
<dbReference type="Pfam" id="PF01419">
    <property type="entry name" value="Jacalin"/>
    <property type="match status" value="1"/>
</dbReference>
<protein>
    <recommendedName>
        <fullName evidence="5">Dirigent protein</fullName>
    </recommendedName>
</protein>
<evidence type="ECO:0000256" key="3">
    <source>
        <dbReference type="ARBA" id="ARBA00022525"/>
    </source>
</evidence>
<evidence type="ECO:0000256" key="2">
    <source>
        <dbReference type="ARBA" id="ARBA00011738"/>
    </source>
</evidence>
<dbReference type="Gramene" id="TraesCLE_scaffold_060934_01G000300.1">
    <property type="protein sequence ID" value="TraesCLE_scaffold_060934_01G000300.1"/>
    <property type="gene ID" value="TraesCLE_scaffold_060934_01G000300"/>
</dbReference>
<accession>A0A3B6AQX5</accession>
<dbReference type="Pfam" id="PF03018">
    <property type="entry name" value="Dirigent"/>
    <property type="match status" value="1"/>
</dbReference>
<dbReference type="STRING" id="4565.A0A3B6AQX5"/>
<dbReference type="InterPro" id="IPR044859">
    <property type="entry name" value="Allene_oxi_cyc_Dirigent"/>
</dbReference>
<dbReference type="OMA" id="FRTAGRW"/>
<dbReference type="SMART" id="SM00915">
    <property type="entry name" value="Jacalin"/>
    <property type="match status" value="1"/>
</dbReference>
<dbReference type="Gramene" id="TraesNOR2A03G00604950.1">
    <property type="protein sequence ID" value="TraesNOR2A03G00604950.1"/>
    <property type="gene ID" value="TraesNOR2A03G00604950"/>
</dbReference>
<keyword evidence="5" id="KW-0052">Apoplast</keyword>
<dbReference type="Gramene" id="TraesLDM2A03G00599110.1">
    <property type="protein sequence ID" value="TraesLDM2A03G00599110.1"/>
    <property type="gene ID" value="TraesLDM2A03G00599110"/>
</dbReference>
<dbReference type="Gramene" id="TraesCAD_scaffold_005987_01G001300.1">
    <property type="protein sequence ID" value="TraesCAD_scaffold_005987_01G001300.1"/>
    <property type="gene ID" value="TraesCAD_scaffold_005987_01G001300"/>
</dbReference>
<dbReference type="CDD" id="cd09612">
    <property type="entry name" value="Jacalin"/>
    <property type="match status" value="1"/>
</dbReference>
<evidence type="ECO:0000313" key="8">
    <source>
        <dbReference type="Proteomes" id="UP000019116"/>
    </source>
</evidence>
<dbReference type="PANTHER" id="PTHR46506">
    <property type="entry name" value="OS05G0143600 PROTEIN"/>
    <property type="match status" value="1"/>
</dbReference>
<proteinExistence type="inferred from homology"/>
<dbReference type="Gramene" id="TraesMAC2A03G00595540.1">
    <property type="protein sequence ID" value="TraesMAC2A03G00595540.1"/>
    <property type="gene ID" value="TraesMAC2A03G00595540"/>
</dbReference>
<dbReference type="AlphaFoldDB" id="A0A3B6AQX5"/>
<dbReference type="Gramene" id="TraesSTA2A03G00595610.1">
    <property type="protein sequence ID" value="TraesSTA2A03G00595610.1"/>
    <property type="gene ID" value="TraesSTA2A03G00595610"/>
</dbReference>
<comment type="subunit">
    <text evidence="2 5">Homodimer.</text>
</comment>
<comment type="function">
    <text evidence="5">Dirigent proteins impart stereoselectivity on the phenoxy radical-coupling reaction, yielding optically active lignans from two molecules of coniferyl alcohol in the biosynthesis of lignans, flavonolignans, and alkaloids and thus plays a central role in plant secondary metabolism.</text>
</comment>
<evidence type="ECO:0000256" key="4">
    <source>
        <dbReference type="ARBA" id="ARBA00022734"/>
    </source>
</evidence>
<comment type="subcellular location">
    <subcellularLocation>
        <location evidence="5">Secreted</location>
        <location evidence="5">Extracellular space</location>
        <location evidence="5">Apoplast</location>
    </subcellularLocation>
</comment>
<dbReference type="InterPro" id="IPR001229">
    <property type="entry name" value="Jacalin-like_lectin_dom"/>
</dbReference>
<dbReference type="Gramene" id="TraesJUL2A03G00600220.1">
    <property type="protein sequence ID" value="TraesJUL2A03G00600220.1"/>
    <property type="gene ID" value="TraesJUL2A03G00600220"/>
</dbReference>
<dbReference type="SMR" id="A0A3B6AQX5"/>